<evidence type="ECO:0000256" key="1">
    <source>
        <dbReference type="ARBA" id="ARBA00001971"/>
    </source>
</evidence>
<dbReference type="GO" id="GO:0005506">
    <property type="term" value="F:iron ion binding"/>
    <property type="evidence" value="ECO:0007669"/>
    <property type="project" value="InterPro"/>
</dbReference>
<dbReference type="InterPro" id="IPR036396">
    <property type="entry name" value="Cyt_P450_sf"/>
</dbReference>
<dbReference type="Gene3D" id="1.10.630.10">
    <property type="entry name" value="Cytochrome P450"/>
    <property type="match status" value="1"/>
</dbReference>
<evidence type="ECO:0000256" key="6">
    <source>
        <dbReference type="PIRSR" id="PIRSR602401-1"/>
    </source>
</evidence>
<keyword evidence="7" id="KW-0503">Monooxygenase</keyword>
<dbReference type="InterPro" id="IPR017972">
    <property type="entry name" value="Cyt_P450_CS"/>
</dbReference>
<dbReference type="Proteomes" id="UP001161247">
    <property type="component" value="Chromosome 6"/>
</dbReference>
<keyword evidence="5 6" id="KW-0408">Iron</keyword>
<dbReference type="AlphaFoldDB" id="A0AAV1DMZ8"/>
<dbReference type="PANTHER" id="PTHR24296">
    <property type="entry name" value="CYTOCHROME P450"/>
    <property type="match status" value="1"/>
</dbReference>
<dbReference type="SUPFAM" id="SSF48264">
    <property type="entry name" value="Cytochrome P450"/>
    <property type="match status" value="1"/>
</dbReference>
<sequence>MVALHGQADQLIYRLIKLYSDKKLSITFSFPCFSSVYFFLCFKTMAFQSFLINLASFVDQYFLRDADGRARILPVFGILPSMLLNLHRLHDACTDNLETIGETSYLIKLPWFVKMDIYGTVDPDDIHHIMSANFANYPKGSEMKRIFDVLGDGIFTSDFESWKNQRKLARLLLNHKQFHRFLVKTNWDKVEKGLIPVLDHVATNGLVVDLQDVFQRFTFDTTAKFVTGYDPGCLAVDFPDVEFANAMDRVEEAIVLRYLLPDFVLKILSWSRIGIMKTMKKAYATLDSEVKKYISMKREELSKRKKQNDENGEENEEGMDLLTSYLKEGDNTMGMIFDEKFLRDTILNFMIAGRDTTSSALTWFLWLVSTHPRVENKIREELQSLIIKPSKDDDEHGKFRLFQSDELKNLVYLQAALCETVRLYPPVPFQHKTPLHEDILPSGQKVHPNMKVIISLYAMGRMKSIWGEDSREFKPERWISTQSGKIKHEPSYKFLAFNAGPRTCLGKDAAFTQMKCVAAAIIHNYSVRVVDGHDVHPNASVILYIKNGLKVRISKRWQ</sequence>
<keyword evidence="4 7" id="KW-0560">Oxidoreductase</keyword>
<name>A0AAV1DMZ8_OLDCO</name>
<evidence type="ECO:0000313" key="8">
    <source>
        <dbReference type="EMBL" id="CAI9109206.1"/>
    </source>
</evidence>
<organism evidence="8 9">
    <name type="scientific">Oldenlandia corymbosa var. corymbosa</name>
    <dbReference type="NCBI Taxonomy" id="529605"/>
    <lineage>
        <taxon>Eukaryota</taxon>
        <taxon>Viridiplantae</taxon>
        <taxon>Streptophyta</taxon>
        <taxon>Embryophyta</taxon>
        <taxon>Tracheophyta</taxon>
        <taxon>Spermatophyta</taxon>
        <taxon>Magnoliopsida</taxon>
        <taxon>eudicotyledons</taxon>
        <taxon>Gunneridae</taxon>
        <taxon>Pentapetalae</taxon>
        <taxon>asterids</taxon>
        <taxon>lamiids</taxon>
        <taxon>Gentianales</taxon>
        <taxon>Rubiaceae</taxon>
        <taxon>Rubioideae</taxon>
        <taxon>Spermacoceae</taxon>
        <taxon>Hedyotis-Oldenlandia complex</taxon>
        <taxon>Oldenlandia</taxon>
    </lineage>
</organism>
<proteinExistence type="inferred from homology"/>
<comment type="cofactor">
    <cofactor evidence="1 6">
        <name>heme</name>
        <dbReference type="ChEBI" id="CHEBI:30413"/>
    </cofactor>
</comment>
<evidence type="ECO:0000313" key="9">
    <source>
        <dbReference type="Proteomes" id="UP001161247"/>
    </source>
</evidence>
<evidence type="ECO:0000256" key="5">
    <source>
        <dbReference type="ARBA" id="ARBA00023004"/>
    </source>
</evidence>
<dbReference type="GO" id="GO:0020037">
    <property type="term" value="F:heme binding"/>
    <property type="evidence" value="ECO:0007669"/>
    <property type="project" value="InterPro"/>
</dbReference>
<comment type="similarity">
    <text evidence="2 7">Belongs to the cytochrome P450 family.</text>
</comment>
<evidence type="ECO:0000256" key="4">
    <source>
        <dbReference type="ARBA" id="ARBA00023002"/>
    </source>
</evidence>
<protein>
    <submittedName>
        <fullName evidence="8">OLC1v1008982C1</fullName>
    </submittedName>
</protein>
<dbReference type="CDD" id="cd11064">
    <property type="entry name" value="CYP86A"/>
    <property type="match status" value="1"/>
</dbReference>
<dbReference type="Pfam" id="PF00067">
    <property type="entry name" value="p450"/>
    <property type="match status" value="1"/>
</dbReference>
<dbReference type="PRINTS" id="PR00463">
    <property type="entry name" value="EP450I"/>
</dbReference>
<reference evidence="8" key="1">
    <citation type="submission" date="2023-03" db="EMBL/GenBank/DDBJ databases">
        <authorList>
            <person name="Julca I."/>
        </authorList>
    </citation>
    <scope>NUCLEOTIDE SEQUENCE</scope>
</reference>
<dbReference type="EMBL" id="OX459123">
    <property type="protein sequence ID" value="CAI9109206.1"/>
    <property type="molecule type" value="Genomic_DNA"/>
</dbReference>
<keyword evidence="9" id="KW-1185">Reference proteome</keyword>
<evidence type="ECO:0000256" key="2">
    <source>
        <dbReference type="ARBA" id="ARBA00010617"/>
    </source>
</evidence>
<dbReference type="GO" id="GO:0006629">
    <property type="term" value="P:lipid metabolic process"/>
    <property type="evidence" value="ECO:0007669"/>
    <property type="project" value="UniProtKB-ARBA"/>
</dbReference>
<evidence type="ECO:0000256" key="3">
    <source>
        <dbReference type="ARBA" id="ARBA00022723"/>
    </source>
</evidence>
<dbReference type="PROSITE" id="PS00086">
    <property type="entry name" value="CYTOCHROME_P450"/>
    <property type="match status" value="1"/>
</dbReference>
<keyword evidence="3 6" id="KW-0479">Metal-binding</keyword>
<gene>
    <name evidence="8" type="ORF">OLC1_LOCUS17151</name>
</gene>
<dbReference type="GO" id="GO:0004497">
    <property type="term" value="F:monooxygenase activity"/>
    <property type="evidence" value="ECO:0007669"/>
    <property type="project" value="UniProtKB-KW"/>
</dbReference>
<dbReference type="GO" id="GO:0016705">
    <property type="term" value="F:oxidoreductase activity, acting on paired donors, with incorporation or reduction of molecular oxygen"/>
    <property type="evidence" value="ECO:0007669"/>
    <property type="project" value="InterPro"/>
</dbReference>
<accession>A0AAV1DMZ8</accession>
<dbReference type="InterPro" id="IPR002401">
    <property type="entry name" value="Cyt_P450_E_grp-I"/>
</dbReference>
<dbReference type="InterPro" id="IPR001128">
    <property type="entry name" value="Cyt_P450"/>
</dbReference>
<feature type="binding site" description="axial binding residue" evidence="6">
    <location>
        <position position="504"/>
    </location>
    <ligand>
        <name>heme</name>
        <dbReference type="ChEBI" id="CHEBI:30413"/>
    </ligand>
    <ligandPart>
        <name>Fe</name>
        <dbReference type="ChEBI" id="CHEBI:18248"/>
    </ligandPart>
</feature>
<evidence type="ECO:0000256" key="7">
    <source>
        <dbReference type="RuleBase" id="RU000461"/>
    </source>
</evidence>
<keyword evidence="6 7" id="KW-0349">Heme</keyword>
<dbReference type="PRINTS" id="PR00385">
    <property type="entry name" value="P450"/>
</dbReference>